<organism evidence="2 3">
    <name type="scientific">Thioalkalivibrio versutus</name>
    <dbReference type="NCBI Taxonomy" id="106634"/>
    <lineage>
        <taxon>Bacteria</taxon>
        <taxon>Pseudomonadati</taxon>
        <taxon>Pseudomonadota</taxon>
        <taxon>Gammaproteobacteria</taxon>
        <taxon>Chromatiales</taxon>
        <taxon>Ectothiorhodospiraceae</taxon>
        <taxon>Thioalkalivibrio</taxon>
    </lineage>
</organism>
<dbReference type="PATRIC" id="fig|106634.4.peg.556"/>
<sequence>MARRGFGPAAQWQPNDRSPVSEPNPEAGARSGGSPPGGEVNPVEGQLEFVKVSPLRRLPFFGRGGRNIAELKQVGTPVAWLRRPSGGFAAWFGKPELHFATTRLRLADPSDAGFLEQIQRNLRFFGMPQRQGVWRAGAGTVTQIEETSVDDENLSGRFRYRERDYHISGQKTGWRVLFTYTLRDAQEVVATFQPKAESRLDGGWFVEVNHPRPLGAIAIACHMAMWLEESVTTSGGGGGAGGGGGGGGC</sequence>
<proteinExistence type="predicted"/>
<feature type="region of interest" description="Disordered" evidence="1">
    <location>
        <begin position="1"/>
        <end position="42"/>
    </location>
</feature>
<gene>
    <name evidence="2" type="ORF">TVD_02750</name>
</gene>
<dbReference type="EMBL" id="CP011367">
    <property type="protein sequence ID" value="AKJ94358.1"/>
    <property type="molecule type" value="Genomic_DNA"/>
</dbReference>
<keyword evidence="3" id="KW-1185">Reference proteome</keyword>
<dbReference type="KEGG" id="tvr:TVD_02750"/>
<evidence type="ECO:0000313" key="3">
    <source>
        <dbReference type="Proteomes" id="UP000064201"/>
    </source>
</evidence>
<evidence type="ECO:0000256" key="1">
    <source>
        <dbReference type="SAM" id="MobiDB-lite"/>
    </source>
</evidence>
<protein>
    <submittedName>
        <fullName evidence="2">Uncharacterized protein</fullName>
    </submittedName>
</protein>
<evidence type="ECO:0000313" key="2">
    <source>
        <dbReference type="EMBL" id="AKJ94358.1"/>
    </source>
</evidence>
<accession>A0A0G3FZJ0</accession>
<name>A0A0G3FZJ0_9GAMM</name>
<dbReference type="AlphaFoldDB" id="A0A0G3FZJ0"/>
<dbReference type="OrthoDB" id="5783016at2"/>
<reference evidence="2 3" key="1">
    <citation type="submission" date="2015-04" db="EMBL/GenBank/DDBJ databases">
        <title>Complete Sequence for the Genome of the Thioalkalivibrio versutus D301.</title>
        <authorList>
            <person name="Mu T."/>
            <person name="Zhou J."/>
            <person name="Xu X."/>
        </authorList>
    </citation>
    <scope>NUCLEOTIDE SEQUENCE [LARGE SCALE GENOMIC DNA]</scope>
    <source>
        <strain evidence="2 3">D301</strain>
    </source>
</reference>
<dbReference type="Proteomes" id="UP000064201">
    <property type="component" value="Chromosome"/>
</dbReference>